<proteinExistence type="predicted"/>
<keyword evidence="3" id="KW-1185">Reference proteome</keyword>
<dbReference type="AlphaFoldDB" id="A0A4Y2BUK5"/>
<dbReference type="Proteomes" id="UP000499080">
    <property type="component" value="Unassembled WGS sequence"/>
</dbReference>
<evidence type="ECO:0000313" key="2">
    <source>
        <dbReference type="EMBL" id="GBL95257.1"/>
    </source>
</evidence>
<organism evidence="2 3">
    <name type="scientific">Araneus ventricosus</name>
    <name type="common">Orbweaver spider</name>
    <name type="synonym">Epeira ventricosa</name>
    <dbReference type="NCBI Taxonomy" id="182803"/>
    <lineage>
        <taxon>Eukaryota</taxon>
        <taxon>Metazoa</taxon>
        <taxon>Ecdysozoa</taxon>
        <taxon>Arthropoda</taxon>
        <taxon>Chelicerata</taxon>
        <taxon>Arachnida</taxon>
        <taxon>Araneae</taxon>
        <taxon>Araneomorphae</taxon>
        <taxon>Entelegynae</taxon>
        <taxon>Araneoidea</taxon>
        <taxon>Araneidae</taxon>
        <taxon>Araneus</taxon>
    </lineage>
</organism>
<accession>A0A4Y2BUK5</accession>
<name>A0A4Y2BUK5_ARAVE</name>
<reference evidence="2 3" key="1">
    <citation type="journal article" date="2019" name="Sci. Rep.">
        <title>Orb-weaving spider Araneus ventricosus genome elucidates the spidroin gene catalogue.</title>
        <authorList>
            <person name="Kono N."/>
            <person name="Nakamura H."/>
            <person name="Ohtoshi R."/>
            <person name="Moran D.A.P."/>
            <person name="Shinohara A."/>
            <person name="Yoshida Y."/>
            <person name="Fujiwara M."/>
            <person name="Mori M."/>
            <person name="Tomita M."/>
            <person name="Arakawa K."/>
        </authorList>
    </citation>
    <scope>NUCLEOTIDE SEQUENCE [LARGE SCALE GENOMIC DNA]</scope>
</reference>
<evidence type="ECO:0000256" key="1">
    <source>
        <dbReference type="SAM" id="MobiDB-lite"/>
    </source>
</evidence>
<protein>
    <submittedName>
        <fullName evidence="2">Uncharacterized protein</fullName>
    </submittedName>
</protein>
<gene>
    <name evidence="2" type="ORF">AVEN_37719_1</name>
</gene>
<dbReference type="EMBL" id="BGPR01000110">
    <property type="protein sequence ID" value="GBL95257.1"/>
    <property type="molecule type" value="Genomic_DNA"/>
</dbReference>
<feature type="region of interest" description="Disordered" evidence="1">
    <location>
        <begin position="19"/>
        <end position="64"/>
    </location>
</feature>
<feature type="compositionally biased region" description="Polar residues" evidence="1">
    <location>
        <begin position="90"/>
        <end position="119"/>
    </location>
</feature>
<feature type="compositionally biased region" description="Polar residues" evidence="1">
    <location>
        <begin position="38"/>
        <end position="55"/>
    </location>
</feature>
<comment type="caution">
    <text evidence="2">The sequence shown here is derived from an EMBL/GenBank/DDBJ whole genome shotgun (WGS) entry which is preliminary data.</text>
</comment>
<feature type="region of interest" description="Disordered" evidence="1">
    <location>
        <begin position="90"/>
        <end position="131"/>
    </location>
</feature>
<evidence type="ECO:0000313" key="3">
    <source>
        <dbReference type="Proteomes" id="UP000499080"/>
    </source>
</evidence>
<sequence length="131" mass="14011">MKTGRHVSRAGTKFGVLIALSGHPPTPPEGDMSHLRSEGNSPHTSNAPALGTVSSPHEAPKVRPWRDSTIVASRGRMPCLVCSHILTHLTSQQKSEKSNTPSANPPQLSRSTVGRTGQVENDEVSESCIRN</sequence>